<evidence type="ECO:0008006" key="3">
    <source>
        <dbReference type="Google" id="ProtNLM"/>
    </source>
</evidence>
<sequence>MTTAIPLLPCRKLDDVLPFYESLGFELTTRQERPNPYASTRWRNADLHFYAANSVGICLFIVDEVEELHAAFKRIGTWASNARITGMKPGQSRFTVFDPAGNSERPCEPREVLRDFKNDDAAAAKVLTQALARARDANPDEVKRAKVMLAERL</sequence>
<dbReference type="SUPFAM" id="SSF54593">
    <property type="entry name" value="Glyoxalase/Bleomycin resistance protein/Dihydroxybiphenyl dioxygenase"/>
    <property type="match status" value="1"/>
</dbReference>
<dbReference type="EMBL" id="QFQP01000017">
    <property type="protein sequence ID" value="PZR10470.1"/>
    <property type="molecule type" value="Genomic_DNA"/>
</dbReference>
<comment type="caution">
    <text evidence="1">The sequence shown here is derived from an EMBL/GenBank/DDBJ whole genome shotgun (WGS) entry which is preliminary data.</text>
</comment>
<name>A0A2W5T4W9_9BACT</name>
<reference evidence="1 2" key="1">
    <citation type="submission" date="2017-08" db="EMBL/GenBank/DDBJ databases">
        <title>Infants hospitalized years apart are colonized by the same room-sourced microbial strains.</title>
        <authorList>
            <person name="Brooks B."/>
            <person name="Olm M.R."/>
            <person name="Firek B.A."/>
            <person name="Baker R."/>
            <person name="Thomas B.C."/>
            <person name="Morowitz M.J."/>
            <person name="Banfield J.F."/>
        </authorList>
    </citation>
    <scope>NUCLEOTIDE SEQUENCE [LARGE SCALE GENOMIC DNA]</scope>
    <source>
        <strain evidence="1">S2_003_000_R2_14</strain>
    </source>
</reference>
<evidence type="ECO:0000313" key="2">
    <source>
        <dbReference type="Proteomes" id="UP000249061"/>
    </source>
</evidence>
<gene>
    <name evidence="1" type="ORF">DI536_19695</name>
</gene>
<proteinExistence type="predicted"/>
<dbReference type="AlphaFoldDB" id="A0A2W5T4W9"/>
<evidence type="ECO:0000313" key="1">
    <source>
        <dbReference type="EMBL" id="PZR10470.1"/>
    </source>
</evidence>
<accession>A0A2W5T4W9</accession>
<dbReference type="Proteomes" id="UP000249061">
    <property type="component" value="Unassembled WGS sequence"/>
</dbReference>
<dbReference type="Gene3D" id="3.10.180.10">
    <property type="entry name" value="2,3-Dihydroxybiphenyl 1,2-Dioxygenase, domain 1"/>
    <property type="match status" value="1"/>
</dbReference>
<dbReference type="InterPro" id="IPR029068">
    <property type="entry name" value="Glyas_Bleomycin-R_OHBP_Dase"/>
</dbReference>
<organism evidence="1 2">
    <name type="scientific">Archangium gephyra</name>
    <dbReference type="NCBI Taxonomy" id="48"/>
    <lineage>
        <taxon>Bacteria</taxon>
        <taxon>Pseudomonadati</taxon>
        <taxon>Myxococcota</taxon>
        <taxon>Myxococcia</taxon>
        <taxon>Myxococcales</taxon>
        <taxon>Cystobacterineae</taxon>
        <taxon>Archangiaceae</taxon>
        <taxon>Archangium</taxon>
    </lineage>
</organism>
<protein>
    <recommendedName>
        <fullName evidence="3">Glyoxalase</fullName>
    </recommendedName>
</protein>